<gene>
    <name evidence="2" type="ORF">HJG63_009985</name>
</gene>
<comment type="caution">
    <text evidence="2">The sequence shown here is derived from an EMBL/GenBank/DDBJ whole genome shotgun (WGS) entry which is preliminary data.</text>
</comment>
<dbReference type="Proteomes" id="UP000593571">
    <property type="component" value="Unassembled WGS sequence"/>
</dbReference>
<evidence type="ECO:0000313" key="3">
    <source>
        <dbReference type="Proteomes" id="UP000593571"/>
    </source>
</evidence>
<feature type="compositionally biased region" description="Pro residues" evidence="1">
    <location>
        <begin position="131"/>
        <end position="143"/>
    </location>
</feature>
<organism evidence="2 3">
    <name type="scientific">Rousettus aegyptiacus</name>
    <name type="common">Egyptian fruit bat</name>
    <name type="synonym">Pteropus aegyptiacus</name>
    <dbReference type="NCBI Taxonomy" id="9407"/>
    <lineage>
        <taxon>Eukaryota</taxon>
        <taxon>Metazoa</taxon>
        <taxon>Chordata</taxon>
        <taxon>Craniata</taxon>
        <taxon>Vertebrata</taxon>
        <taxon>Euteleostomi</taxon>
        <taxon>Mammalia</taxon>
        <taxon>Eutheria</taxon>
        <taxon>Laurasiatheria</taxon>
        <taxon>Chiroptera</taxon>
        <taxon>Yinpterochiroptera</taxon>
        <taxon>Pteropodoidea</taxon>
        <taxon>Pteropodidae</taxon>
        <taxon>Rousettinae</taxon>
        <taxon>Rousettus</taxon>
    </lineage>
</organism>
<proteinExistence type="predicted"/>
<evidence type="ECO:0000313" key="2">
    <source>
        <dbReference type="EMBL" id="KAF6395430.1"/>
    </source>
</evidence>
<accession>A0A7J8BAT1</accession>
<evidence type="ECO:0000256" key="1">
    <source>
        <dbReference type="SAM" id="MobiDB-lite"/>
    </source>
</evidence>
<name>A0A7J8BAT1_ROUAE</name>
<keyword evidence="3" id="KW-1185">Reference proteome</keyword>
<protein>
    <submittedName>
        <fullName evidence="2">Uncharacterized protein</fullName>
    </submittedName>
</protein>
<sequence length="160" mass="16825">MSRLCACLAETGCVERTLGALPHLWPITRAQTSLCASATQLTNAVLSCLAAAGSCGLCSGGLCTRGAARQCCRNRQRSIVFTDRTACLQRVQALIYRALPVPGCSEALVVQIREGVRGQPPHAPGQKSGPMRPPEAPRAPRPTPIGSTRHGVRSGTACCF</sequence>
<dbReference type="EMBL" id="JACASE010000018">
    <property type="protein sequence ID" value="KAF6395430.1"/>
    <property type="molecule type" value="Genomic_DNA"/>
</dbReference>
<reference evidence="2 3" key="1">
    <citation type="journal article" date="2020" name="Nature">
        <title>Six reference-quality genomes reveal evolution of bat adaptations.</title>
        <authorList>
            <person name="Jebb D."/>
            <person name="Huang Z."/>
            <person name="Pippel M."/>
            <person name="Hughes G.M."/>
            <person name="Lavrichenko K."/>
            <person name="Devanna P."/>
            <person name="Winkler S."/>
            <person name="Jermiin L.S."/>
            <person name="Skirmuntt E.C."/>
            <person name="Katzourakis A."/>
            <person name="Burkitt-Gray L."/>
            <person name="Ray D.A."/>
            <person name="Sullivan K.A.M."/>
            <person name="Roscito J.G."/>
            <person name="Kirilenko B.M."/>
            <person name="Davalos L.M."/>
            <person name="Corthals A.P."/>
            <person name="Power M.L."/>
            <person name="Jones G."/>
            <person name="Ransome R.D."/>
            <person name="Dechmann D.K.N."/>
            <person name="Locatelli A.G."/>
            <person name="Puechmaille S.J."/>
            <person name="Fedrigo O."/>
            <person name="Jarvis E.D."/>
            <person name="Hiller M."/>
            <person name="Vernes S.C."/>
            <person name="Myers E.W."/>
            <person name="Teeling E.C."/>
        </authorList>
    </citation>
    <scope>NUCLEOTIDE SEQUENCE [LARGE SCALE GENOMIC DNA]</scope>
    <source>
        <strain evidence="2">MRouAeg1</strain>
        <tissue evidence="2">Muscle</tissue>
    </source>
</reference>
<dbReference type="AlphaFoldDB" id="A0A7J8BAT1"/>
<feature type="region of interest" description="Disordered" evidence="1">
    <location>
        <begin position="117"/>
        <end position="160"/>
    </location>
</feature>